<evidence type="ECO:0000256" key="17">
    <source>
        <dbReference type="PIRSR" id="PIRSR006769-3"/>
    </source>
</evidence>
<dbReference type="PANTHER" id="PTHR38011">
    <property type="entry name" value="DIHYDROFOLATE REDUCTASE FAMILY PROTEIN (AFU_ORTHOLOGUE AFUA_8G06820)"/>
    <property type="match status" value="1"/>
</dbReference>
<evidence type="ECO:0000256" key="14">
    <source>
        <dbReference type="PIRNR" id="PIRNR006769"/>
    </source>
</evidence>
<dbReference type="InterPro" id="IPR011549">
    <property type="entry name" value="RibD_C"/>
</dbReference>
<dbReference type="FunFam" id="3.40.140.10:FF:000025">
    <property type="entry name" value="Riboflavin biosynthesis protein RibD"/>
    <property type="match status" value="1"/>
</dbReference>
<dbReference type="Gene3D" id="3.40.140.10">
    <property type="entry name" value="Cytidine Deaminase, domain 2"/>
    <property type="match status" value="1"/>
</dbReference>
<evidence type="ECO:0000313" key="20">
    <source>
        <dbReference type="Proteomes" id="UP000031366"/>
    </source>
</evidence>
<dbReference type="EC" id="3.5.4.26" evidence="14"/>
<feature type="binding site" evidence="16">
    <location>
        <position position="220"/>
    </location>
    <ligand>
        <name>NADP(+)</name>
        <dbReference type="ChEBI" id="CHEBI:58349"/>
    </ligand>
</feature>
<evidence type="ECO:0000256" key="9">
    <source>
        <dbReference type="ARBA" id="ARBA00022857"/>
    </source>
</evidence>
<name>A0A0C1QYQ1_9CLOT</name>
<dbReference type="PANTHER" id="PTHR38011:SF7">
    <property type="entry name" value="2,5-DIAMINO-6-RIBOSYLAMINO-4(3H)-PYRIMIDINONE 5'-PHOSPHATE REDUCTASE"/>
    <property type="match status" value="1"/>
</dbReference>
<dbReference type="InterPro" id="IPR004794">
    <property type="entry name" value="Eubact_RibD"/>
</dbReference>
<evidence type="ECO:0000256" key="8">
    <source>
        <dbReference type="ARBA" id="ARBA00022833"/>
    </source>
</evidence>
<dbReference type="GO" id="GO:0050661">
    <property type="term" value="F:NADP binding"/>
    <property type="evidence" value="ECO:0007669"/>
    <property type="project" value="InterPro"/>
</dbReference>
<feature type="binding site" evidence="16">
    <location>
        <position position="203"/>
    </location>
    <ligand>
        <name>substrate</name>
    </ligand>
</feature>
<comment type="catalytic activity">
    <reaction evidence="13 14">
        <text>2,5-diamino-6-hydroxy-4-(5-phosphoribosylamino)-pyrimidine + H2O + H(+) = 5-amino-6-(5-phospho-D-ribosylamino)uracil + NH4(+)</text>
        <dbReference type="Rhea" id="RHEA:21868"/>
        <dbReference type="ChEBI" id="CHEBI:15377"/>
        <dbReference type="ChEBI" id="CHEBI:15378"/>
        <dbReference type="ChEBI" id="CHEBI:28938"/>
        <dbReference type="ChEBI" id="CHEBI:58453"/>
        <dbReference type="ChEBI" id="CHEBI:58614"/>
        <dbReference type="EC" id="3.5.4.26"/>
    </reaction>
</comment>
<keyword evidence="11" id="KW-0511">Multifunctional enzyme</keyword>
<evidence type="ECO:0000313" key="19">
    <source>
        <dbReference type="EMBL" id="KIE46182.1"/>
    </source>
</evidence>
<feature type="binding site" evidence="16">
    <location>
        <position position="195"/>
    </location>
    <ligand>
        <name>NADP(+)</name>
        <dbReference type="ChEBI" id="CHEBI:58349"/>
    </ligand>
</feature>
<feature type="binding site" evidence="17">
    <location>
        <position position="49"/>
    </location>
    <ligand>
        <name>Zn(2+)</name>
        <dbReference type="ChEBI" id="CHEBI:29105"/>
        <note>catalytic</note>
    </ligand>
</feature>
<dbReference type="PIRSF" id="PIRSF006769">
    <property type="entry name" value="RibD"/>
    <property type="match status" value="1"/>
</dbReference>
<gene>
    <name evidence="19" type="primary">ribD</name>
    <name evidence="19" type="ORF">U732_1745</name>
</gene>
<dbReference type="Pfam" id="PF01872">
    <property type="entry name" value="RibD_C"/>
    <property type="match status" value="1"/>
</dbReference>
<dbReference type="GO" id="GO:0008835">
    <property type="term" value="F:diaminohydroxyphosphoribosylaminopyrimidine deaminase activity"/>
    <property type="evidence" value="ECO:0007669"/>
    <property type="project" value="UniProtKB-EC"/>
</dbReference>
<evidence type="ECO:0000256" key="4">
    <source>
        <dbReference type="ARBA" id="ARBA00005259"/>
    </source>
</evidence>
<evidence type="ECO:0000256" key="11">
    <source>
        <dbReference type="ARBA" id="ARBA00023268"/>
    </source>
</evidence>
<accession>A0A0C1QYQ1</accession>
<evidence type="ECO:0000256" key="2">
    <source>
        <dbReference type="ARBA" id="ARBA00004882"/>
    </source>
</evidence>
<comment type="caution">
    <text evidence="19">The sequence shown here is derived from an EMBL/GenBank/DDBJ whole genome shotgun (WGS) entry which is preliminary data.</text>
</comment>
<proteinExistence type="inferred from homology"/>
<keyword evidence="6 14" id="KW-0479">Metal-binding</keyword>
<evidence type="ECO:0000256" key="7">
    <source>
        <dbReference type="ARBA" id="ARBA00022801"/>
    </source>
</evidence>
<dbReference type="InterPro" id="IPR024072">
    <property type="entry name" value="DHFR-like_dom_sf"/>
</dbReference>
<evidence type="ECO:0000256" key="12">
    <source>
        <dbReference type="ARBA" id="ARBA00049861"/>
    </source>
</evidence>
<comment type="function">
    <text evidence="1 14">Converts 2,5-diamino-6-(ribosylamino)-4(3h)-pyrimidinone 5'-phosphate into 5-amino-6-(ribosylamino)-2,4(1h,3h)-pyrimidinedione 5'-phosphate.</text>
</comment>
<feature type="binding site" evidence="16">
    <location>
        <position position="153"/>
    </location>
    <ligand>
        <name>NADP(+)</name>
        <dbReference type="ChEBI" id="CHEBI:58349"/>
    </ligand>
</feature>
<keyword evidence="10 14" id="KW-0560">Oxidoreductase</keyword>
<keyword evidence="7 14" id="KW-0378">Hydrolase</keyword>
<dbReference type="SUPFAM" id="SSF53927">
    <property type="entry name" value="Cytidine deaminase-like"/>
    <property type="match status" value="1"/>
</dbReference>
<dbReference type="InterPro" id="IPR002125">
    <property type="entry name" value="CMP_dCMP_dom"/>
</dbReference>
<dbReference type="CDD" id="cd01284">
    <property type="entry name" value="Riboflavin_deaminase-reductase"/>
    <property type="match status" value="1"/>
</dbReference>
<dbReference type="InterPro" id="IPR016193">
    <property type="entry name" value="Cytidine_deaminase-like"/>
</dbReference>
<dbReference type="EC" id="1.1.1.193" evidence="14"/>
<dbReference type="GO" id="GO:0009231">
    <property type="term" value="P:riboflavin biosynthetic process"/>
    <property type="evidence" value="ECO:0007669"/>
    <property type="project" value="UniProtKB-UniPathway"/>
</dbReference>
<feature type="active site" description="Proton donor" evidence="15">
    <location>
        <position position="51"/>
    </location>
</feature>
<organism evidence="19 20">
    <name type="scientific">Clostridium argentinense CDC 2741</name>
    <dbReference type="NCBI Taxonomy" id="1418104"/>
    <lineage>
        <taxon>Bacteria</taxon>
        <taxon>Bacillati</taxon>
        <taxon>Bacillota</taxon>
        <taxon>Clostridia</taxon>
        <taxon>Eubacteriales</taxon>
        <taxon>Clostridiaceae</taxon>
        <taxon>Clostridium</taxon>
    </lineage>
</organism>
<evidence type="ECO:0000256" key="13">
    <source>
        <dbReference type="ARBA" id="ARBA00049886"/>
    </source>
</evidence>
<dbReference type="InterPro" id="IPR050765">
    <property type="entry name" value="Riboflavin_Biosynth_HTPR"/>
</dbReference>
<feature type="binding site" evidence="16">
    <location>
        <position position="167"/>
    </location>
    <ligand>
        <name>substrate</name>
    </ligand>
</feature>
<feature type="binding site" evidence="16">
    <location>
        <position position="290"/>
    </location>
    <ligand>
        <name>substrate</name>
    </ligand>
</feature>
<reference evidence="19 20" key="1">
    <citation type="journal article" date="2015" name="Infect. Genet. Evol.">
        <title>Genomic sequences of six botulinum neurotoxin-producing strains representing three clostridial species illustrate the mobility and diversity of botulinum neurotoxin genes.</title>
        <authorList>
            <person name="Smith T.J."/>
            <person name="Hill K.K."/>
            <person name="Xie G."/>
            <person name="Foley B.T."/>
            <person name="Williamson C.H."/>
            <person name="Foster J.T."/>
            <person name="Johnson S.L."/>
            <person name="Chertkov O."/>
            <person name="Teshima H."/>
            <person name="Gibbons H.S."/>
            <person name="Johnsky L.A."/>
            <person name="Karavis M.A."/>
            <person name="Smith L.A."/>
        </authorList>
    </citation>
    <scope>NUCLEOTIDE SEQUENCE [LARGE SCALE GENOMIC DNA]</scope>
    <source>
        <strain evidence="19 20">CDC 2741</strain>
    </source>
</reference>
<evidence type="ECO:0000256" key="15">
    <source>
        <dbReference type="PIRSR" id="PIRSR006769-1"/>
    </source>
</evidence>
<comment type="pathway">
    <text evidence="2 14">Cofactor biosynthesis; riboflavin biosynthesis; 5-amino-6-(D-ribitylamino)uracil from GTP: step 2/4.</text>
</comment>
<dbReference type="PROSITE" id="PS51747">
    <property type="entry name" value="CYT_DCMP_DEAMINASES_2"/>
    <property type="match status" value="1"/>
</dbReference>
<dbReference type="GO" id="GO:0008703">
    <property type="term" value="F:5-amino-6-(5-phosphoribosylamino)uracil reductase activity"/>
    <property type="evidence" value="ECO:0007669"/>
    <property type="project" value="UniProtKB-EC"/>
</dbReference>
<dbReference type="UniPathway" id="UPA00275">
    <property type="reaction ID" value="UER00401"/>
</dbReference>
<keyword evidence="8 14" id="KW-0862">Zinc</keyword>
<feature type="binding site" evidence="16">
    <location>
        <begin position="292"/>
        <end position="298"/>
    </location>
    <ligand>
        <name>NADP(+)</name>
        <dbReference type="ChEBI" id="CHEBI:58349"/>
    </ligand>
</feature>
<feature type="binding site" evidence="16">
    <location>
        <position position="206"/>
    </location>
    <ligand>
        <name>substrate</name>
    </ligand>
</feature>
<evidence type="ECO:0000256" key="1">
    <source>
        <dbReference type="ARBA" id="ARBA00002151"/>
    </source>
</evidence>
<sequence>MDGNYMARALELAKLGTGYTSPNPMVGCVIVKDGRIIGEGWHMKYGGLHAERNAFLSCIEDMEGAELYVTLEPCCHYGKTPPCTEAIVEHGIKRVIVGCTDPNPLVGGKGIEFLREHGIEVTVGVLEEECRKLNEVFFHYISTKKPFVVLKYAMTLDGKIASLAGDSKWITGEDSREHVHYLRKKYTGIMVGIGTVLVDDPMLDCRIDHGVNPIRIICDSNLRIPLESKIVKSSHEIETIIAFCKGDREKKYELSKAGVTLMEFRDNERIDLKNLMERLGKKGIDSILLEGGGTLNEAVLEAGIIKKAYAYIAPKIIGGKEALTPIEGKGREQMSDAFQLEDTTIIKFKNDFCIEGYLRS</sequence>
<feature type="binding site" evidence="17">
    <location>
        <position position="83"/>
    </location>
    <ligand>
        <name>Zn(2+)</name>
        <dbReference type="ChEBI" id="CHEBI:29105"/>
        <note>catalytic</note>
    </ligand>
</feature>
<dbReference type="Gene3D" id="3.40.430.10">
    <property type="entry name" value="Dihydrofolate Reductase, subunit A"/>
    <property type="match status" value="1"/>
</dbReference>
<dbReference type="AlphaFoldDB" id="A0A0C1QYQ1"/>
<dbReference type="Proteomes" id="UP000031366">
    <property type="component" value="Unassembled WGS sequence"/>
</dbReference>
<dbReference type="NCBIfam" id="TIGR00227">
    <property type="entry name" value="ribD_Cterm"/>
    <property type="match status" value="1"/>
</dbReference>
<feature type="domain" description="CMP/dCMP-type deaminase" evidence="18">
    <location>
        <begin position="1"/>
        <end position="121"/>
    </location>
</feature>
<keyword evidence="20" id="KW-1185">Reference proteome</keyword>
<feature type="binding site" evidence="17">
    <location>
        <position position="74"/>
    </location>
    <ligand>
        <name>Zn(2+)</name>
        <dbReference type="ChEBI" id="CHEBI:29105"/>
        <note>catalytic</note>
    </ligand>
</feature>
<protein>
    <recommendedName>
        <fullName evidence="14">Riboflavin biosynthesis protein RibD</fullName>
    </recommendedName>
    <domain>
        <recommendedName>
            <fullName evidence="14">Diaminohydroxyphosphoribosylaminopyrimidine deaminase</fullName>
            <shortName evidence="14">DRAP deaminase</shortName>
            <ecNumber evidence="14">3.5.4.26</ecNumber>
        </recommendedName>
        <alternativeName>
            <fullName evidence="14">Riboflavin-specific deaminase</fullName>
        </alternativeName>
    </domain>
    <domain>
        <recommendedName>
            <fullName evidence="14">5-amino-6-(5-phosphoribosylamino)uracil reductase</fullName>
            <ecNumber evidence="14">1.1.1.193</ecNumber>
        </recommendedName>
        <alternativeName>
            <fullName evidence="14">HTP reductase</fullName>
        </alternativeName>
    </domain>
</protein>
<evidence type="ECO:0000256" key="3">
    <source>
        <dbReference type="ARBA" id="ARBA00004910"/>
    </source>
</evidence>
<dbReference type="Pfam" id="PF00383">
    <property type="entry name" value="dCMP_cyt_deam_1"/>
    <property type="match status" value="1"/>
</dbReference>
<dbReference type="GO" id="GO:0046872">
    <property type="term" value="F:metal ion binding"/>
    <property type="evidence" value="ECO:0007669"/>
    <property type="project" value="UniProtKB-KW"/>
</dbReference>
<comment type="similarity">
    <text evidence="4 14">In the N-terminal section; belongs to the cytidine and deoxycytidylate deaminase family.</text>
</comment>
<evidence type="ECO:0000259" key="18">
    <source>
        <dbReference type="PROSITE" id="PS51747"/>
    </source>
</evidence>
<dbReference type="InterPro" id="IPR002734">
    <property type="entry name" value="RibDG_C"/>
</dbReference>
<dbReference type="SUPFAM" id="SSF53597">
    <property type="entry name" value="Dihydrofolate reductase-like"/>
    <property type="match status" value="1"/>
</dbReference>
<keyword evidence="14" id="KW-0686">Riboflavin biosynthesis</keyword>
<feature type="binding site" evidence="16">
    <location>
        <position position="169"/>
    </location>
    <ligand>
        <name>NADP(+)</name>
        <dbReference type="ChEBI" id="CHEBI:58349"/>
    </ligand>
</feature>
<dbReference type="NCBIfam" id="TIGR00326">
    <property type="entry name" value="eubact_ribD"/>
    <property type="match status" value="1"/>
</dbReference>
<feature type="binding site" evidence="16">
    <location>
        <position position="199"/>
    </location>
    <ligand>
        <name>NADP(+)</name>
        <dbReference type="ChEBI" id="CHEBI:58349"/>
    </ligand>
</feature>
<feature type="binding site" evidence="16">
    <location>
        <position position="183"/>
    </location>
    <ligand>
        <name>substrate</name>
    </ligand>
</feature>
<comment type="cofactor">
    <cofactor evidence="14 17">
        <name>Zn(2+)</name>
        <dbReference type="ChEBI" id="CHEBI:29105"/>
    </cofactor>
    <text evidence="14 17">Binds 1 zinc ion.</text>
</comment>
<comment type="pathway">
    <text evidence="3 14">Cofactor biosynthesis; riboflavin biosynthesis; 5-amino-6-(D-ribitylamino)uracil from GTP: step 3/4.</text>
</comment>
<evidence type="ECO:0000256" key="6">
    <source>
        <dbReference type="ARBA" id="ARBA00022723"/>
    </source>
</evidence>
<comment type="similarity">
    <text evidence="5 14">In the C-terminal section; belongs to the HTP reductase family.</text>
</comment>
<keyword evidence="9 14" id="KW-0521">NADP</keyword>
<dbReference type="STRING" id="29341.RSJ17_16795"/>
<dbReference type="EMBL" id="AYSO01000017">
    <property type="protein sequence ID" value="KIE46182.1"/>
    <property type="molecule type" value="Genomic_DNA"/>
</dbReference>
<evidence type="ECO:0000256" key="5">
    <source>
        <dbReference type="ARBA" id="ARBA00007417"/>
    </source>
</evidence>
<evidence type="ECO:0000256" key="10">
    <source>
        <dbReference type="ARBA" id="ARBA00023002"/>
    </source>
</evidence>
<evidence type="ECO:0000256" key="16">
    <source>
        <dbReference type="PIRSR" id="PIRSR006769-2"/>
    </source>
</evidence>
<comment type="catalytic activity">
    <reaction evidence="12 14">
        <text>5-amino-6-(5-phospho-D-ribitylamino)uracil + NADP(+) = 5-amino-6-(5-phospho-D-ribosylamino)uracil + NADPH + H(+)</text>
        <dbReference type="Rhea" id="RHEA:17845"/>
        <dbReference type="ChEBI" id="CHEBI:15378"/>
        <dbReference type="ChEBI" id="CHEBI:57783"/>
        <dbReference type="ChEBI" id="CHEBI:58349"/>
        <dbReference type="ChEBI" id="CHEBI:58421"/>
        <dbReference type="ChEBI" id="CHEBI:58453"/>
        <dbReference type="EC" id="1.1.1.193"/>
    </reaction>
</comment>